<evidence type="ECO:0000313" key="12">
    <source>
        <dbReference type="EMBL" id="OXE44399.1"/>
    </source>
</evidence>
<dbReference type="Pfam" id="PF00512">
    <property type="entry name" value="HisKA"/>
    <property type="match status" value="1"/>
</dbReference>
<evidence type="ECO:0000256" key="7">
    <source>
        <dbReference type="ARBA" id="ARBA00022840"/>
    </source>
</evidence>
<dbReference type="RefSeq" id="WP_066592493.1">
    <property type="nucleotide sequence ID" value="NZ_CAJTBZ010000033.1"/>
</dbReference>
<evidence type="ECO:0000256" key="6">
    <source>
        <dbReference type="ARBA" id="ARBA00022777"/>
    </source>
</evidence>
<dbReference type="SUPFAM" id="SSF53850">
    <property type="entry name" value="Periplasmic binding protein-like II"/>
    <property type="match status" value="1"/>
</dbReference>
<dbReference type="SMART" id="SM00388">
    <property type="entry name" value="HisKA"/>
    <property type="match status" value="1"/>
</dbReference>
<dbReference type="GO" id="GO:0005524">
    <property type="term" value="F:ATP binding"/>
    <property type="evidence" value="ECO:0007669"/>
    <property type="project" value="UniProtKB-KW"/>
</dbReference>
<reference evidence="13" key="1">
    <citation type="submission" date="2017-05" db="EMBL/GenBank/DDBJ databases">
        <title>Improved OligoMM genomes.</title>
        <authorList>
            <person name="Garzetti D."/>
        </authorList>
    </citation>
    <scope>NUCLEOTIDE SEQUENCE [LARGE SCALE GENOMIC DNA]</scope>
    <source>
        <strain evidence="13">YL45</strain>
    </source>
</reference>
<feature type="chain" id="PRO_5011249885" description="histidine kinase" evidence="10">
    <location>
        <begin position="22"/>
        <end position="579"/>
    </location>
</feature>
<accession>A0A227KAN3</accession>
<dbReference type="EC" id="2.7.13.3" evidence="2"/>
<name>A0A227KAN3_9BURK</name>
<dbReference type="GeneID" id="78361309"/>
<dbReference type="InterPro" id="IPR005467">
    <property type="entry name" value="His_kinase_dom"/>
</dbReference>
<dbReference type="CDD" id="cd00082">
    <property type="entry name" value="HisKA"/>
    <property type="match status" value="1"/>
</dbReference>
<sequence length="579" mass="64501">MKFLKPCIALTVLVLSSAVYALPEITVASLPWSEDTLGVKALDSTLSYLSSELKGKYEIKHVSLPAEELKKAVTENKVDYFISNSLFYTSVSASSGGQTAARIAVLWNPRTSSPTYGEGATIVVRKDSNIHALSDLQEKSLFVPSQNDTFTYLSLLGEIAKSGHQPREFFKSVEYGDGKHKTVIEKVLSKEADIGVVRTCYLEEHPNYEVESQLRVVNLKDFPVINCKTSTDLYLGTIFAATAEADPYLNRLILKTLLEMPAENGYIWTAGGNLSASHALLQTLNAEQYGSLSQKFFFRKLQEHADVLILLALIVAGLISHSIRSNYLIEKRTKELKEIQKTFNETTQKLNNMQKVGLIGLMSSMIGHELKQPLTIIMNYLQGLKVQSKTGKLDAKNILTALTQIETQTVRANAIIQRVRSYAKQEKPQVQSVNFNQLIHKAVTYLNQTAQRHVKVSLKLPKKEVVVQAEPTDLELSVYNLLKNAADACTEVKKPEITVELTEDSRVELKIFDNAPEIDEETFKNLGTLFKSSKQNGLGLGLAIVKRVAEANGGRLEFQKDEAGRLFVILSLPKFEERN</sequence>
<evidence type="ECO:0000313" key="13">
    <source>
        <dbReference type="Proteomes" id="UP000214610"/>
    </source>
</evidence>
<proteinExistence type="predicted"/>
<dbReference type="SUPFAM" id="SSF47384">
    <property type="entry name" value="Homodimeric domain of signal transducing histidine kinase"/>
    <property type="match status" value="1"/>
</dbReference>
<evidence type="ECO:0000256" key="3">
    <source>
        <dbReference type="ARBA" id="ARBA00022553"/>
    </source>
</evidence>
<dbReference type="PANTHER" id="PTHR43065:SF10">
    <property type="entry name" value="PEROXIDE STRESS-ACTIVATED HISTIDINE KINASE MAK3"/>
    <property type="match status" value="1"/>
</dbReference>
<evidence type="ECO:0000256" key="4">
    <source>
        <dbReference type="ARBA" id="ARBA00022679"/>
    </source>
</evidence>
<evidence type="ECO:0000259" key="11">
    <source>
        <dbReference type="PROSITE" id="PS50109"/>
    </source>
</evidence>
<keyword evidence="3" id="KW-0597">Phosphoprotein</keyword>
<evidence type="ECO:0000256" key="1">
    <source>
        <dbReference type="ARBA" id="ARBA00000085"/>
    </source>
</evidence>
<feature type="coiled-coil region" evidence="9">
    <location>
        <begin position="329"/>
        <end position="356"/>
    </location>
</feature>
<keyword evidence="4" id="KW-0808">Transferase</keyword>
<keyword evidence="8" id="KW-0902">Two-component regulatory system</keyword>
<dbReference type="Pfam" id="PF12974">
    <property type="entry name" value="Phosphonate-bd"/>
    <property type="match status" value="1"/>
</dbReference>
<keyword evidence="9" id="KW-0175">Coiled coil</keyword>
<dbReference type="SMART" id="SM00387">
    <property type="entry name" value="HATPase_c"/>
    <property type="match status" value="1"/>
</dbReference>
<keyword evidence="10" id="KW-0732">Signal</keyword>
<dbReference type="Gene3D" id="3.40.190.10">
    <property type="entry name" value="Periplasmic binding protein-like II"/>
    <property type="match status" value="1"/>
</dbReference>
<evidence type="ECO:0000256" key="9">
    <source>
        <dbReference type="SAM" id="Coils"/>
    </source>
</evidence>
<dbReference type="Proteomes" id="UP000214610">
    <property type="component" value="Unassembled WGS sequence"/>
</dbReference>
<dbReference type="InterPro" id="IPR003661">
    <property type="entry name" value="HisK_dim/P_dom"/>
</dbReference>
<feature type="signal peptide" evidence="10">
    <location>
        <begin position="1"/>
        <end position="21"/>
    </location>
</feature>
<dbReference type="Gene3D" id="1.10.287.130">
    <property type="match status" value="1"/>
</dbReference>
<evidence type="ECO:0000256" key="8">
    <source>
        <dbReference type="ARBA" id="ARBA00023012"/>
    </source>
</evidence>
<dbReference type="GO" id="GO:0000155">
    <property type="term" value="F:phosphorelay sensor kinase activity"/>
    <property type="evidence" value="ECO:0007669"/>
    <property type="project" value="InterPro"/>
</dbReference>
<dbReference type="InterPro" id="IPR036890">
    <property type="entry name" value="HATPase_C_sf"/>
</dbReference>
<dbReference type="EMBL" id="NHMP01000012">
    <property type="protein sequence ID" value="OXE44399.1"/>
    <property type="molecule type" value="Genomic_DNA"/>
</dbReference>
<dbReference type="PROSITE" id="PS50109">
    <property type="entry name" value="HIS_KIN"/>
    <property type="match status" value="1"/>
</dbReference>
<keyword evidence="6 12" id="KW-0418">Kinase</keyword>
<comment type="caution">
    <text evidence="12">The sequence shown here is derived from an EMBL/GenBank/DDBJ whole genome shotgun (WGS) entry which is preliminary data.</text>
</comment>
<dbReference type="InterPro" id="IPR036097">
    <property type="entry name" value="HisK_dim/P_sf"/>
</dbReference>
<dbReference type="AlphaFoldDB" id="A0A227KAN3"/>
<evidence type="ECO:0000256" key="2">
    <source>
        <dbReference type="ARBA" id="ARBA00012438"/>
    </source>
</evidence>
<protein>
    <recommendedName>
        <fullName evidence="2">histidine kinase</fullName>
        <ecNumber evidence="2">2.7.13.3</ecNumber>
    </recommendedName>
</protein>
<comment type="catalytic activity">
    <reaction evidence="1">
        <text>ATP + protein L-histidine = ADP + protein N-phospho-L-histidine.</text>
        <dbReference type="EC" id="2.7.13.3"/>
    </reaction>
</comment>
<feature type="domain" description="Histidine kinase" evidence="11">
    <location>
        <begin position="365"/>
        <end position="576"/>
    </location>
</feature>
<evidence type="ECO:0000256" key="10">
    <source>
        <dbReference type="SAM" id="SignalP"/>
    </source>
</evidence>
<keyword evidence="13" id="KW-1185">Reference proteome</keyword>
<organism evidence="12 13">
    <name type="scientific">Turicimonas muris</name>
    <dbReference type="NCBI Taxonomy" id="1796652"/>
    <lineage>
        <taxon>Bacteria</taxon>
        <taxon>Pseudomonadati</taxon>
        <taxon>Pseudomonadota</taxon>
        <taxon>Betaproteobacteria</taxon>
        <taxon>Burkholderiales</taxon>
        <taxon>Sutterellaceae</taxon>
        <taxon>Turicimonas</taxon>
    </lineage>
</organism>
<dbReference type="PANTHER" id="PTHR43065">
    <property type="entry name" value="SENSOR HISTIDINE KINASE"/>
    <property type="match status" value="1"/>
</dbReference>
<keyword evidence="5" id="KW-0547">Nucleotide-binding</keyword>
<dbReference type="Gene3D" id="3.30.565.10">
    <property type="entry name" value="Histidine kinase-like ATPase, C-terminal domain"/>
    <property type="match status" value="1"/>
</dbReference>
<dbReference type="SUPFAM" id="SSF55874">
    <property type="entry name" value="ATPase domain of HSP90 chaperone/DNA topoisomerase II/histidine kinase"/>
    <property type="match status" value="1"/>
</dbReference>
<dbReference type="InterPro" id="IPR003594">
    <property type="entry name" value="HATPase_dom"/>
</dbReference>
<gene>
    <name evidence="12" type="ORF">ADH67_12375</name>
</gene>
<dbReference type="PRINTS" id="PR00344">
    <property type="entry name" value="BCTRLSENSOR"/>
</dbReference>
<keyword evidence="7" id="KW-0067">ATP-binding</keyword>
<evidence type="ECO:0000256" key="5">
    <source>
        <dbReference type="ARBA" id="ARBA00022741"/>
    </source>
</evidence>
<dbReference type="Pfam" id="PF02518">
    <property type="entry name" value="HATPase_c"/>
    <property type="match status" value="1"/>
</dbReference>
<dbReference type="InterPro" id="IPR004358">
    <property type="entry name" value="Sig_transdc_His_kin-like_C"/>
</dbReference>